<name>A0A4R6EXD8_SCAGO</name>
<dbReference type="Gene3D" id="2.60.120.10">
    <property type="entry name" value="Jelly Rolls"/>
    <property type="match status" value="1"/>
</dbReference>
<keyword evidence="3" id="KW-1185">Reference proteome</keyword>
<sequence length="212" mass="24618">MQANFENIHHYYKSLELGRYIDDISIGGDIFTLAPTDCVKLHPGFIYIVLDGSVAISHKDNELTVGNTIEYMPIGLMEEYCPLLRFEYKCMTPVTAVKISCEKFMALFYQSPEHMSVLSKILVFMTIFSLELLAERKQLTSYQTIKPMLHRYLYRARTFENEKEGLANFIMRRTKLSRTHVFRVLADLKEGGYITMEKGKLISIDKTLPEEY</sequence>
<proteinExistence type="predicted"/>
<accession>A0A4R6EXD8</accession>
<dbReference type="InterPro" id="IPR041687">
    <property type="entry name" value="HTH_46"/>
</dbReference>
<dbReference type="SUPFAM" id="SSF51206">
    <property type="entry name" value="cAMP-binding domain-like"/>
    <property type="match status" value="1"/>
</dbReference>
<dbReference type="InterPro" id="IPR018490">
    <property type="entry name" value="cNMP-bd_dom_sf"/>
</dbReference>
<gene>
    <name evidence="2" type="ORF">EC847_101416</name>
</gene>
<feature type="domain" description="IprA winged helix-turn-helix" evidence="1">
    <location>
        <begin position="141"/>
        <end position="209"/>
    </location>
</feature>
<dbReference type="RefSeq" id="WP_133460023.1">
    <property type="nucleotide sequence ID" value="NZ_CACSIW010000011.1"/>
</dbReference>
<dbReference type="InterPro" id="IPR014710">
    <property type="entry name" value="RmlC-like_jellyroll"/>
</dbReference>
<dbReference type="Pfam" id="PF15977">
    <property type="entry name" value="HTH_46"/>
    <property type="match status" value="1"/>
</dbReference>
<evidence type="ECO:0000313" key="3">
    <source>
        <dbReference type="Proteomes" id="UP000295530"/>
    </source>
</evidence>
<dbReference type="EMBL" id="SNVX01000001">
    <property type="protein sequence ID" value="TDN64488.1"/>
    <property type="molecule type" value="Genomic_DNA"/>
</dbReference>
<dbReference type="Proteomes" id="UP000295530">
    <property type="component" value="Unassembled WGS sequence"/>
</dbReference>
<dbReference type="OrthoDB" id="6625231at2"/>
<evidence type="ECO:0000313" key="2">
    <source>
        <dbReference type="EMBL" id="TDN64488.1"/>
    </source>
</evidence>
<dbReference type="AlphaFoldDB" id="A0A4R6EXD8"/>
<reference evidence="2 3" key="1">
    <citation type="submission" date="2019-03" db="EMBL/GenBank/DDBJ databases">
        <title>Genomic analyses of the natural microbiome of Caenorhabditis elegans.</title>
        <authorList>
            <person name="Samuel B."/>
        </authorList>
    </citation>
    <scope>NUCLEOTIDE SEQUENCE [LARGE SCALE GENOMIC DNA]</scope>
    <source>
        <strain evidence="2 3">BIGb0156</strain>
    </source>
</reference>
<organism evidence="2 3">
    <name type="scientific">Scandinavium goeteborgense</name>
    <dbReference type="NCBI Taxonomy" id="1851514"/>
    <lineage>
        <taxon>Bacteria</taxon>
        <taxon>Pseudomonadati</taxon>
        <taxon>Pseudomonadota</taxon>
        <taxon>Gammaproteobacteria</taxon>
        <taxon>Enterobacterales</taxon>
        <taxon>Enterobacteriaceae</taxon>
        <taxon>Scandinavium</taxon>
    </lineage>
</organism>
<comment type="caution">
    <text evidence="2">The sequence shown here is derived from an EMBL/GenBank/DDBJ whole genome shotgun (WGS) entry which is preliminary data.</text>
</comment>
<protein>
    <submittedName>
        <fullName evidence="2">CRP-like cAMP-binding protein</fullName>
    </submittedName>
</protein>
<evidence type="ECO:0000259" key="1">
    <source>
        <dbReference type="Pfam" id="PF15977"/>
    </source>
</evidence>